<evidence type="ECO:0000313" key="7">
    <source>
        <dbReference type="Proteomes" id="UP001465755"/>
    </source>
</evidence>
<feature type="region of interest" description="Disordered" evidence="4">
    <location>
        <begin position="486"/>
        <end position="579"/>
    </location>
</feature>
<dbReference type="GO" id="GO:0005634">
    <property type="term" value="C:nucleus"/>
    <property type="evidence" value="ECO:0007669"/>
    <property type="project" value="TreeGrafter"/>
</dbReference>
<dbReference type="Pfam" id="PF01734">
    <property type="entry name" value="Patatin"/>
    <property type="match status" value="1"/>
</dbReference>
<dbReference type="GO" id="GO:0016787">
    <property type="term" value="F:hydrolase activity"/>
    <property type="evidence" value="ECO:0007669"/>
    <property type="project" value="UniProtKB-UniRule"/>
</dbReference>
<organism evidence="6 7">
    <name type="scientific">Symbiochloris irregularis</name>
    <dbReference type="NCBI Taxonomy" id="706552"/>
    <lineage>
        <taxon>Eukaryota</taxon>
        <taxon>Viridiplantae</taxon>
        <taxon>Chlorophyta</taxon>
        <taxon>core chlorophytes</taxon>
        <taxon>Trebouxiophyceae</taxon>
        <taxon>Trebouxiales</taxon>
        <taxon>Trebouxiaceae</taxon>
        <taxon>Symbiochloris</taxon>
    </lineage>
</organism>
<dbReference type="EMBL" id="JALJOQ010000051">
    <property type="protein sequence ID" value="KAK9804463.1"/>
    <property type="molecule type" value="Genomic_DNA"/>
</dbReference>
<comment type="similarity">
    <text evidence="3">Belongs to the patatin family.</text>
</comment>
<reference evidence="6 7" key="1">
    <citation type="journal article" date="2024" name="Nat. Commun.">
        <title>Phylogenomics reveals the evolutionary origins of lichenization in chlorophyte algae.</title>
        <authorList>
            <person name="Puginier C."/>
            <person name="Libourel C."/>
            <person name="Otte J."/>
            <person name="Skaloud P."/>
            <person name="Haon M."/>
            <person name="Grisel S."/>
            <person name="Petersen M."/>
            <person name="Berrin J.G."/>
            <person name="Delaux P.M."/>
            <person name="Dal Grande F."/>
            <person name="Keller J."/>
        </authorList>
    </citation>
    <scope>NUCLEOTIDE SEQUENCE [LARGE SCALE GENOMIC DNA]</scope>
    <source>
        <strain evidence="6 7">SAG 2036</strain>
    </source>
</reference>
<protein>
    <recommendedName>
        <fullName evidence="3">Patatin</fullName>
        <ecNumber evidence="3">3.1.1.-</ecNumber>
    </recommendedName>
</protein>
<evidence type="ECO:0000259" key="5">
    <source>
        <dbReference type="PROSITE" id="PS51635"/>
    </source>
</evidence>
<feature type="short sequence motif" description="GXSXG" evidence="2">
    <location>
        <begin position="36"/>
        <end position="40"/>
    </location>
</feature>
<feature type="compositionally biased region" description="Acidic residues" evidence="4">
    <location>
        <begin position="551"/>
        <end position="574"/>
    </location>
</feature>
<feature type="compositionally biased region" description="Basic and acidic residues" evidence="4">
    <location>
        <begin position="525"/>
        <end position="535"/>
    </location>
</feature>
<dbReference type="PANTHER" id="PTHR16291">
    <property type="entry name" value="NUCLEAR CAP-BINDING PROTEIN SUBUNIT 3"/>
    <property type="match status" value="1"/>
</dbReference>
<dbReference type="PROSITE" id="PS51635">
    <property type="entry name" value="PNPLA"/>
    <property type="match status" value="1"/>
</dbReference>
<keyword evidence="7" id="KW-1185">Reference proteome</keyword>
<feature type="active site" description="Nucleophile" evidence="2">
    <location>
        <position position="38"/>
    </location>
</feature>
<comment type="caution">
    <text evidence="6">The sequence shown here is derived from an EMBL/GenBank/DDBJ whole genome shotgun (WGS) entry which is preliminary data.</text>
</comment>
<keyword evidence="2 3" id="KW-0442">Lipid degradation</keyword>
<comment type="domain">
    <text evidence="3">The nitrogen atoms of the two glycine residues in the GGXR motif define the oxyanion hole, and stabilize the oxyanion that forms during the nucleophilic attack by the catalytic serine during substrate cleavage.</text>
</comment>
<feature type="active site" description="Proton acceptor" evidence="2">
    <location>
        <position position="158"/>
    </location>
</feature>
<feature type="compositionally biased region" description="Polar residues" evidence="4">
    <location>
        <begin position="259"/>
        <end position="269"/>
    </location>
</feature>
<dbReference type="SUPFAM" id="SSF52151">
    <property type="entry name" value="FabD/lysophospholipase-like"/>
    <property type="match status" value="1"/>
</dbReference>
<dbReference type="Gene3D" id="3.30.70.330">
    <property type="match status" value="1"/>
</dbReference>
<dbReference type="InterPro" id="IPR002641">
    <property type="entry name" value="PNPLA_dom"/>
</dbReference>
<dbReference type="Gene3D" id="3.40.1090.10">
    <property type="entry name" value="Cytosolic phospholipase A2 catalytic domain"/>
    <property type="match status" value="1"/>
</dbReference>
<name>A0AAW1P7Y9_9CHLO</name>
<comment type="caution">
    <text evidence="2">Lacks conserved residue(s) required for the propagation of feature annotation.</text>
</comment>
<dbReference type="EC" id="3.1.1.-" evidence="3"/>
<dbReference type="InterPro" id="IPR012677">
    <property type="entry name" value="Nucleotide-bd_a/b_plait_sf"/>
</dbReference>
<feature type="domain" description="PNPLA" evidence="5">
    <location>
        <begin position="4"/>
        <end position="171"/>
    </location>
</feature>
<feature type="region of interest" description="Disordered" evidence="4">
    <location>
        <begin position="596"/>
        <end position="619"/>
    </location>
</feature>
<dbReference type="InterPro" id="IPR016035">
    <property type="entry name" value="Acyl_Trfase/lysoPLipase"/>
</dbReference>
<dbReference type="Proteomes" id="UP001465755">
    <property type="component" value="Unassembled WGS sequence"/>
</dbReference>
<dbReference type="InterPro" id="IPR019416">
    <property type="entry name" value="NCBP3"/>
</dbReference>
<evidence type="ECO:0000256" key="2">
    <source>
        <dbReference type="PROSITE-ProRule" id="PRU01161"/>
    </source>
</evidence>
<keyword evidence="2 3" id="KW-0378">Hydrolase</keyword>
<proteinExistence type="inferred from homology"/>
<evidence type="ECO:0000256" key="4">
    <source>
        <dbReference type="SAM" id="MobiDB-lite"/>
    </source>
</evidence>
<keyword evidence="1 2" id="KW-0443">Lipid metabolism</keyword>
<evidence type="ECO:0000256" key="1">
    <source>
        <dbReference type="ARBA" id="ARBA00023098"/>
    </source>
</evidence>
<feature type="compositionally biased region" description="Acidic residues" evidence="4">
    <location>
        <begin position="231"/>
        <end position="240"/>
    </location>
</feature>
<gene>
    <name evidence="6" type="ORF">WJX73_004309</name>
</gene>
<sequence length="619" mass="69645">MPVLSGGGGGIFFFWQLGIIKYLEEHFDLTKVEARGASAGALIATLAVCNVDPRKALDLAHSLSVEAGLFDRKFKLAGVWGGLIRAWLYGLLPSNAADLVRGRLKLVVTDVRHRLKQVAITDFENNKDLVEANLASVHVPFFLDYRPFASYRGRPYVDGSLADFVRGDNSALLMAEGRAVVLDYFQDDQLQYKRMDFLKLPSHEQALALMDKGYAFAERVELTGRQQVVYSDDELPVDTETENHQDEEREKHRRRAERFQTSYVEPSSQTKEDQAGRQGNRAPKGIITGFDFFSQEEVERRQRRADRFSTHEQSLSYQPEPQDPDEALAEQQKQQRAKRFGTEYKPPDRAGLADADLLEERTIPHGEEQRRPEAIYVYGVDFMSSGDCMQYFSEYGPSSVEWLNDSACNVVFSDPQNAARAIVRLGRPLPAEASTPDEAGLDPADVRNLPYLWHKGQPFEKDGKQIALLFRMATLADTKSNLNSGRTRRLWNLPMQQAQRRAQQQKRRMQQQQQQQGAEDDVDMAENRGRGERGGARLARRKRRKQGLGEVDMEAAEDSEEGMEAQEEDAEEVQGDAPVTDLRELLSKRAEDGNLFSSIDAGIPPKENGQVEAAATAAA</sequence>
<feature type="region of interest" description="Disordered" evidence="4">
    <location>
        <begin position="231"/>
        <end position="350"/>
    </location>
</feature>
<dbReference type="GO" id="GO:0016042">
    <property type="term" value="P:lipid catabolic process"/>
    <property type="evidence" value="ECO:0007669"/>
    <property type="project" value="UniProtKB-UniRule"/>
</dbReference>
<dbReference type="AlphaFoldDB" id="A0AAW1P7Y9"/>
<dbReference type="PANTHER" id="PTHR16291:SF0">
    <property type="entry name" value="NUCLEAR CAP-BINDING PROTEIN SUBUNIT 3"/>
    <property type="match status" value="1"/>
</dbReference>
<accession>A0AAW1P7Y9</accession>
<comment type="function">
    <text evidence="3">Lipolytic acyl hydrolase (LAH).</text>
</comment>
<feature type="compositionally biased region" description="Basic and acidic residues" evidence="4">
    <location>
        <begin position="297"/>
        <end position="310"/>
    </location>
</feature>
<evidence type="ECO:0000256" key="3">
    <source>
        <dbReference type="RuleBase" id="RU361262"/>
    </source>
</evidence>
<dbReference type="Pfam" id="PF10309">
    <property type="entry name" value="NCBP3"/>
    <property type="match status" value="1"/>
</dbReference>
<evidence type="ECO:0000313" key="6">
    <source>
        <dbReference type="EMBL" id="KAK9804463.1"/>
    </source>
</evidence>
<feature type="compositionally biased region" description="Basic and acidic residues" evidence="4">
    <location>
        <begin position="241"/>
        <end position="250"/>
    </location>
</feature>
<dbReference type="GO" id="GO:0003729">
    <property type="term" value="F:mRNA binding"/>
    <property type="evidence" value="ECO:0007669"/>
    <property type="project" value="InterPro"/>
</dbReference>
<dbReference type="GO" id="GO:0000340">
    <property type="term" value="F:RNA 7-methylguanosine cap binding"/>
    <property type="evidence" value="ECO:0007669"/>
    <property type="project" value="InterPro"/>
</dbReference>